<dbReference type="CDD" id="cd17353">
    <property type="entry name" value="MFS_OFA_like"/>
    <property type="match status" value="1"/>
</dbReference>
<dbReference type="SUPFAM" id="SSF103473">
    <property type="entry name" value="MFS general substrate transporter"/>
    <property type="match status" value="1"/>
</dbReference>
<feature type="transmembrane region" description="Helical" evidence="5">
    <location>
        <begin position="20"/>
        <end position="42"/>
    </location>
</feature>
<protein>
    <submittedName>
        <fullName evidence="7">OFA family MFS transporter</fullName>
    </submittedName>
</protein>
<evidence type="ECO:0000259" key="6">
    <source>
        <dbReference type="PROSITE" id="PS50850"/>
    </source>
</evidence>
<dbReference type="InterPro" id="IPR011701">
    <property type="entry name" value="MFS"/>
</dbReference>
<feature type="transmembrane region" description="Helical" evidence="5">
    <location>
        <begin position="186"/>
        <end position="214"/>
    </location>
</feature>
<name>A0ABR8MCM3_9ACTN</name>
<dbReference type="InterPro" id="IPR050327">
    <property type="entry name" value="Proton-linked_MCT"/>
</dbReference>
<dbReference type="Pfam" id="PF07690">
    <property type="entry name" value="MFS_1"/>
    <property type="match status" value="1"/>
</dbReference>
<evidence type="ECO:0000256" key="5">
    <source>
        <dbReference type="SAM" id="Phobius"/>
    </source>
</evidence>
<feature type="transmembrane region" description="Helical" evidence="5">
    <location>
        <begin position="320"/>
        <end position="338"/>
    </location>
</feature>
<evidence type="ECO:0000256" key="3">
    <source>
        <dbReference type="ARBA" id="ARBA00022989"/>
    </source>
</evidence>
<evidence type="ECO:0000256" key="1">
    <source>
        <dbReference type="ARBA" id="ARBA00004651"/>
    </source>
</evidence>
<feature type="transmembrane region" description="Helical" evidence="5">
    <location>
        <begin position="419"/>
        <end position="438"/>
    </location>
</feature>
<dbReference type="PROSITE" id="PS50850">
    <property type="entry name" value="MFS"/>
    <property type="match status" value="1"/>
</dbReference>
<dbReference type="InterPro" id="IPR020846">
    <property type="entry name" value="MFS_dom"/>
</dbReference>
<feature type="transmembrane region" description="Helical" evidence="5">
    <location>
        <begin position="380"/>
        <end position="399"/>
    </location>
</feature>
<evidence type="ECO:0000313" key="7">
    <source>
        <dbReference type="EMBL" id="MBD3913888.1"/>
    </source>
</evidence>
<feature type="transmembrane region" description="Helical" evidence="5">
    <location>
        <begin position="248"/>
        <end position="266"/>
    </location>
</feature>
<comment type="subcellular location">
    <subcellularLocation>
        <location evidence="1">Cell membrane</location>
        <topology evidence="1">Multi-pass membrane protein</topology>
    </subcellularLocation>
</comment>
<reference evidence="7 8" key="1">
    <citation type="submission" date="2020-09" db="EMBL/GenBank/DDBJ databases">
        <title>novel species in genus Nocardioides.</title>
        <authorList>
            <person name="Zhang G."/>
        </authorList>
    </citation>
    <scope>NUCLEOTIDE SEQUENCE [LARGE SCALE GENOMIC DNA]</scope>
    <source>
        <strain evidence="7 8">19197</strain>
    </source>
</reference>
<feature type="transmembrane region" description="Helical" evidence="5">
    <location>
        <begin position="286"/>
        <end position="308"/>
    </location>
</feature>
<dbReference type="EMBL" id="JACXYY010000002">
    <property type="protein sequence ID" value="MBD3913888.1"/>
    <property type="molecule type" value="Genomic_DNA"/>
</dbReference>
<gene>
    <name evidence="7" type="ORF">IEZ25_04620</name>
</gene>
<dbReference type="PANTHER" id="PTHR11360:SF317">
    <property type="entry name" value="MAJOR FACILITATOR SUPERFAMILY (MFS) PROFILE DOMAIN-CONTAINING PROTEIN-RELATED"/>
    <property type="match status" value="1"/>
</dbReference>
<feature type="transmembrane region" description="Helical" evidence="5">
    <location>
        <begin position="146"/>
        <end position="166"/>
    </location>
</feature>
<keyword evidence="3 5" id="KW-1133">Transmembrane helix</keyword>
<sequence length="466" mass="48838">MRMSRLDKSAIVAGPGYSRWLIPPAALAVHLSIGQVYAFSVFKNSLVDSFDTSLTAIGWVFSIAIVMLGLSAAVLGTWVERSGPRKAMLAAALCWGVGFMIGSAGIATSQLWLLYLGYGVIGGIGLGIGYISPVSTLIKWFPDRPGLATGMAIMGFGGGALIASPLSNRLMGMYDPSFAPTEPGAVASGSALAQTFVTLGVVYTVFMLIGAALIRVPPGHGDDTTAEHSPGTNGALVRASKAIRTRQFWFLWVVLFCNVTAGIGILEQAAPMIQDFFRDNGTSSVSAAAAGGFVGVLSLANMLGRIAWSSLSDRIGRKPTYVMYLGVGAVLYLLLALFGSSSTVVFVVLAVVILSYYGGGFATVPAYLKDLFGTLEVGAIHGRLLTAWAAAGVAGPLIVNGILDRIGEPGNLVASDYRPALLTMVGVLAVGFVANLMIRPVDESHFDQEANSANEDRISKRQEASR</sequence>
<dbReference type="Proteomes" id="UP000649289">
    <property type="component" value="Unassembled WGS sequence"/>
</dbReference>
<feature type="transmembrane region" description="Helical" evidence="5">
    <location>
        <begin position="87"/>
        <end position="106"/>
    </location>
</feature>
<accession>A0ABR8MCM3</accession>
<feature type="transmembrane region" description="Helical" evidence="5">
    <location>
        <begin position="54"/>
        <end position="75"/>
    </location>
</feature>
<evidence type="ECO:0000256" key="4">
    <source>
        <dbReference type="ARBA" id="ARBA00023136"/>
    </source>
</evidence>
<dbReference type="PANTHER" id="PTHR11360">
    <property type="entry name" value="MONOCARBOXYLATE TRANSPORTER"/>
    <property type="match status" value="1"/>
</dbReference>
<evidence type="ECO:0000256" key="2">
    <source>
        <dbReference type="ARBA" id="ARBA00022692"/>
    </source>
</evidence>
<evidence type="ECO:0000313" key="8">
    <source>
        <dbReference type="Proteomes" id="UP000649289"/>
    </source>
</evidence>
<feature type="domain" description="Major facilitator superfamily (MFS) profile" evidence="6">
    <location>
        <begin position="1"/>
        <end position="443"/>
    </location>
</feature>
<keyword evidence="4 5" id="KW-0472">Membrane</keyword>
<keyword evidence="2 5" id="KW-0812">Transmembrane</keyword>
<organism evidence="7 8">
    <name type="scientific">Nocardioides hwasunensis</name>
    <dbReference type="NCBI Taxonomy" id="397258"/>
    <lineage>
        <taxon>Bacteria</taxon>
        <taxon>Bacillati</taxon>
        <taxon>Actinomycetota</taxon>
        <taxon>Actinomycetes</taxon>
        <taxon>Propionibacteriales</taxon>
        <taxon>Nocardioidaceae</taxon>
        <taxon>Nocardioides</taxon>
    </lineage>
</organism>
<keyword evidence="8" id="KW-1185">Reference proteome</keyword>
<feature type="transmembrane region" description="Helical" evidence="5">
    <location>
        <begin position="344"/>
        <end position="368"/>
    </location>
</feature>
<comment type="caution">
    <text evidence="7">The sequence shown here is derived from an EMBL/GenBank/DDBJ whole genome shotgun (WGS) entry which is preliminary data.</text>
</comment>
<dbReference type="Gene3D" id="1.20.1250.20">
    <property type="entry name" value="MFS general substrate transporter like domains"/>
    <property type="match status" value="2"/>
</dbReference>
<proteinExistence type="predicted"/>
<dbReference type="InterPro" id="IPR036259">
    <property type="entry name" value="MFS_trans_sf"/>
</dbReference>
<feature type="transmembrane region" description="Helical" evidence="5">
    <location>
        <begin position="112"/>
        <end position="134"/>
    </location>
</feature>